<dbReference type="InterPro" id="IPR002314">
    <property type="entry name" value="aa-tRNA-synt_IIb"/>
</dbReference>
<accession>T1BJ45</accession>
<sequence>MKSDELFALLRRRGVLWPSAEIYGGAQGLYDYGPLGTALKRRIEDTWSAWFLGLSEDYHLIEPAEILPEAVVRASGHLENFTDPEVSCDSCHSVFRADTLLEKIRPEGVDGLSAAQIGTILAESAVSCPSCGKRTLSVPRPFNMMFGLDFGVTGDERAYLQPETAQGSYLAFARMWDVGRHALPLGIAVIGKAYRNEIAPRQVLFRMRAFTQAELQIFFDPAAFPVPFDRVRQEELPVLRVPARERGEESPERVSAE</sequence>
<dbReference type="InterPro" id="IPR045864">
    <property type="entry name" value="aa-tRNA-synth_II/BPL/LPL"/>
</dbReference>
<evidence type="ECO:0000313" key="8">
    <source>
        <dbReference type="EMBL" id="EQD53174.1"/>
    </source>
</evidence>
<keyword evidence="5 8" id="KW-0030">Aminoacyl-tRNA synthetase</keyword>
<dbReference type="NCBIfam" id="TIGR00389">
    <property type="entry name" value="glyS_dimeric"/>
    <property type="match status" value="1"/>
</dbReference>
<reference evidence="8" key="1">
    <citation type="submission" date="2013-08" db="EMBL/GenBank/DDBJ databases">
        <authorList>
            <person name="Mendez C."/>
            <person name="Richter M."/>
            <person name="Ferrer M."/>
            <person name="Sanchez J."/>
        </authorList>
    </citation>
    <scope>NUCLEOTIDE SEQUENCE</scope>
</reference>
<dbReference type="EC" id="6.1.1.14" evidence="1"/>
<evidence type="ECO:0000256" key="6">
    <source>
        <dbReference type="ARBA" id="ARBA00030057"/>
    </source>
</evidence>
<dbReference type="GO" id="GO:0005524">
    <property type="term" value="F:ATP binding"/>
    <property type="evidence" value="ECO:0007669"/>
    <property type="project" value="UniProtKB-KW"/>
</dbReference>
<dbReference type="InterPro" id="IPR002315">
    <property type="entry name" value="tRNA-synt_gly"/>
</dbReference>
<dbReference type="PANTHER" id="PTHR10745">
    <property type="entry name" value="GLYCYL-TRNA SYNTHETASE/DNA POLYMERASE SUBUNIT GAMMA-2"/>
    <property type="match status" value="1"/>
</dbReference>
<evidence type="ECO:0000256" key="3">
    <source>
        <dbReference type="ARBA" id="ARBA00022741"/>
    </source>
</evidence>
<organism evidence="8">
    <name type="scientific">mine drainage metagenome</name>
    <dbReference type="NCBI Taxonomy" id="410659"/>
    <lineage>
        <taxon>unclassified sequences</taxon>
        <taxon>metagenomes</taxon>
        <taxon>ecological metagenomes</taxon>
    </lineage>
</organism>
<feature type="non-terminal residue" evidence="8">
    <location>
        <position position="257"/>
    </location>
</feature>
<dbReference type="GO" id="GO:0004820">
    <property type="term" value="F:glycine-tRNA ligase activity"/>
    <property type="evidence" value="ECO:0007669"/>
    <property type="project" value="UniProtKB-EC"/>
</dbReference>
<gene>
    <name evidence="8" type="ORF">B1B_10398</name>
</gene>
<dbReference type="Pfam" id="PF00587">
    <property type="entry name" value="tRNA-synt_2b"/>
    <property type="match status" value="1"/>
</dbReference>
<dbReference type="AlphaFoldDB" id="T1BJ45"/>
<evidence type="ECO:0000256" key="5">
    <source>
        <dbReference type="ARBA" id="ARBA00023146"/>
    </source>
</evidence>
<dbReference type="InterPro" id="IPR027031">
    <property type="entry name" value="Gly-tRNA_synthase/POLG2"/>
</dbReference>
<dbReference type="PRINTS" id="PR01043">
    <property type="entry name" value="TRNASYNTHGLY"/>
</dbReference>
<feature type="domain" description="Aminoacyl-transfer RNA synthetases class-II family profile" evidence="7">
    <location>
        <begin position="150"/>
        <end position="218"/>
    </location>
</feature>
<dbReference type="PROSITE" id="PS50862">
    <property type="entry name" value="AA_TRNA_LIGASE_II"/>
    <property type="match status" value="1"/>
</dbReference>
<dbReference type="Gene3D" id="3.30.930.10">
    <property type="entry name" value="Bira Bifunctional Protein, Domain 2"/>
    <property type="match status" value="1"/>
</dbReference>
<dbReference type="PANTHER" id="PTHR10745:SF0">
    <property type="entry name" value="GLYCINE--TRNA LIGASE"/>
    <property type="match status" value="1"/>
</dbReference>
<dbReference type="SUPFAM" id="SSF55681">
    <property type="entry name" value="Class II aaRS and biotin synthetases"/>
    <property type="match status" value="1"/>
</dbReference>
<dbReference type="GO" id="GO:0005737">
    <property type="term" value="C:cytoplasm"/>
    <property type="evidence" value="ECO:0007669"/>
    <property type="project" value="InterPro"/>
</dbReference>
<reference evidence="8" key="2">
    <citation type="journal article" date="2014" name="ISME J.">
        <title>Microbial stratification in low pH oxic and suboxic macroscopic growths along an acid mine drainage.</title>
        <authorList>
            <person name="Mendez-Garcia C."/>
            <person name="Mesa V."/>
            <person name="Sprenger R.R."/>
            <person name="Richter M."/>
            <person name="Diez M.S."/>
            <person name="Solano J."/>
            <person name="Bargiela R."/>
            <person name="Golyshina O.V."/>
            <person name="Manteca A."/>
            <person name="Ramos J.L."/>
            <person name="Gallego J.R."/>
            <person name="Llorente I."/>
            <person name="Martins Dos Santos V.A."/>
            <person name="Jensen O.N."/>
            <person name="Pelaez A.I."/>
            <person name="Sanchez J."/>
            <person name="Ferrer M."/>
        </authorList>
    </citation>
    <scope>NUCLEOTIDE SEQUENCE</scope>
</reference>
<evidence type="ECO:0000259" key="7">
    <source>
        <dbReference type="PROSITE" id="PS50862"/>
    </source>
</evidence>
<dbReference type="InterPro" id="IPR006195">
    <property type="entry name" value="aa-tRNA-synth_II"/>
</dbReference>
<protein>
    <recommendedName>
        <fullName evidence="1">glycine--tRNA ligase</fullName>
        <ecNumber evidence="1">6.1.1.14</ecNumber>
    </recommendedName>
    <alternativeName>
        <fullName evidence="6">Diadenosine tetraphosphate synthetase</fullName>
    </alternativeName>
</protein>
<evidence type="ECO:0000256" key="4">
    <source>
        <dbReference type="ARBA" id="ARBA00022840"/>
    </source>
</evidence>
<comment type="caution">
    <text evidence="8">The sequence shown here is derived from an EMBL/GenBank/DDBJ whole genome shotgun (WGS) entry which is preliminary data.</text>
</comment>
<evidence type="ECO:0000256" key="2">
    <source>
        <dbReference type="ARBA" id="ARBA00022598"/>
    </source>
</evidence>
<keyword evidence="4" id="KW-0067">ATP-binding</keyword>
<keyword evidence="3" id="KW-0547">Nucleotide-binding</keyword>
<name>T1BJ45_9ZZZZ</name>
<proteinExistence type="predicted"/>
<dbReference type="EMBL" id="AUZY01006804">
    <property type="protein sequence ID" value="EQD53174.1"/>
    <property type="molecule type" value="Genomic_DNA"/>
</dbReference>
<evidence type="ECO:0000256" key="1">
    <source>
        <dbReference type="ARBA" id="ARBA00012829"/>
    </source>
</evidence>
<keyword evidence="2" id="KW-0436">Ligase</keyword>
<dbReference type="GO" id="GO:0006426">
    <property type="term" value="P:glycyl-tRNA aminoacylation"/>
    <property type="evidence" value="ECO:0007669"/>
    <property type="project" value="InterPro"/>
</dbReference>